<evidence type="ECO:0000259" key="10">
    <source>
        <dbReference type="Pfam" id="PF02514"/>
    </source>
</evidence>
<comment type="pathway">
    <text evidence="8">Porphyrin-containing compound metabolism.</text>
</comment>
<evidence type="ECO:0000256" key="1">
    <source>
        <dbReference type="ARBA" id="ARBA00010851"/>
    </source>
</evidence>
<gene>
    <name evidence="12" type="primary">bchH</name>
    <name evidence="12" type="ORF">DA73_0400023230</name>
</gene>
<dbReference type="NCBIfam" id="TIGR02025">
    <property type="entry name" value="BchH"/>
    <property type="match status" value="1"/>
</dbReference>
<dbReference type="AlphaFoldDB" id="A0A8S9T7P2"/>
<dbReference type="GO" id="GO:0015979">
    <property type="term" value="P:photosynthesis"/>
    <property type="evidence" value="ECO:0007669"/>
    <property type="project" value="UniProtKB-KW"/>
</dbReference>
<reference evidence="12" key="1">
    <citation type="journal article" date="2015" name="Genome Announc.">
        <title>Draft Genome Sequence of Tolypothrix boutellei Strain VB521301.</title>
        <authorList>
            <person name="Chandrababunaidu M.M."/>
            <person name="Singh D."/>
            <person name="Sen D."/>
            <person name="Bhan S."/>
            <person name="Das S."/>
            <person name="Gupta A."/>
            <person name="Adhikary S.P."/>
            <person name="Tripathy S."/>
        </authorList>
    </citation>
    <scope>NUCLEOTIDE SEQUENCE</scope>
    <source>
        <strain evidence="12">VB521301</strain>
    </source>
</reference>
<keyword evidence="6" id="KW-0067">ATP-binding</keyword>
<evidence type="ECO:0000256" key="7">
    <source>
        <dbReference type="ARBA" id="ARBA00023171"/>
    </source>
</evidence>
<evidence type="ECO:0000256" key="5">
    <source>
        <dbReference type="ARBA" id="ARBA00022741"/>
    </source>
</evidence>
<dbReference type="Pfam" id="PF02514">
    <property type="entry name" value="CobN-Mg_chel"/>
    <property type="match status" value="2"/>
</dbReference>
<feature type="domain" description="CobN/magnesium chelatase" evidence="10">
    <location>
        <begin position="163"/>
        <end position="801"/>
    </location>
</feature>
<dbReference type="GO" id="GO:0005524">
    <property type="term" value="F:ATP binding"/>
    <property type="evidence" value="ECO:0007669"/>
    <property type="project" value="UniProtKB-KW"/>
</dbReference>
<evidence type="ECO:0000256" key="2">
    <source>
        <dbReference type="ARBA" id="ARBA00012825"/>
    </source>
</evidence>
<evidence type="ECO:0000313" key="12">
    <source>
        <dbReference type="EMBL" id="KAF3888078.1"/>
    </source>
</evidence>
<dbReference type="CDD" id="cd10150">
    <property type="entry name" value="CobN_like"/>
    <property type="match status" value="1"/>
</dbReference>
<dbReference type="InterPro" id="IPR003672">
    <property type="entry name" value="CobN/Mg_chltase"/>
</dbReference>
<comment type="catalytic activity">
    <reaction evidence="9">
        <text>protoporphyrin IX + Mg(2+) + ATP + H2O = Mg-protoporphyrin IX + ADP + phosphate + 3 H(+)</text>
        <dbReference type="Rhea" id="RHEA:13961"/>
        <dbReference type="ChEBI" id="CHEBI:15377"/>
        <dbReference type="ChEBI" id="CHEBI:15378"/>
        <dbReference type="ChEBI" id="CHEBI:18420"/>
        <dbReference type="ChEBI" id="CHEBI:30616"/>
        <dbReference type="ChEBI" id="CHEBI:43474"/>
        <dbReference type="ChEBI" id="CHEBI:57306"/>
        <dbReference type="ChEBI" id="CHEBI:60492"/>
        <dbReference type="ChEBI" id="CHEBI:456216"/>
        <dbReference type="EC" id="6.6.1.1"/>
    </reaction>
</comment>
<comment type="caution">
    <text evidence="12">The sequence shown here is derived from an EMBL/GenBank/DDBJ whole genome shotgun (WGS) entry which is preliminary data.</text>
</comment>
<dbReference type="RefSeq" id="WP_038085452.1">
    <property type="nucleotide sequence ID" value="NZ_JHEG04000001.1"/>
</dbReference>
<evidence type="ECO:0000256" key="6">
    <source>
        <dbReference type="ARBA" id="ARBA00022840"/>
    </source>
</evidence>
<protein>
    <recommendedName>
        <fullName evidence="2">magnesium chelatase</fullName>
        <ecNumber evidence="2">6.6.1.1</ecNumber>
    </recommendedName>
</protein>
<evidence type="ECO:0000313" key="13">
    <source>
        <dbReference type="Proteomes" id="UP000029738"/>
    </source>
</evidence>
<evidence type="ECO:0000256" key="9">
    <source>
        <dbReference type="ARBA" id="ARBA00048693"/>
    </source>
</evidence>
<feature type="domain" description="Magnesium chelatase subunit H N-terminal" evidence="11">
    <location>
        <begin position="3"/>
        <end position="159"/>
    </location>
</feature>
<keyword evidence="13" id="KW-1185">Reference proteome</keyword>
<dbReference type="Proteomes" id="UP000029738">
    <property type="component" value="Unassembled WGS sequence"/>
</dbReference>
<dbReference type="GO" id="GO:0015995">
    <property type="term" value="P:chlorophyll biosynthetic process"/>
    <property type="evidence" value="ECO:0007669"/>
    <property type="project" value="UniProtKB-KW"/>
</dbReference>
<dbReference type="PANTHER" id="PTHR44119">
    <property type="entry name" value="MAGNESIUM-CHELATASE SUBUNIT CHLH, CHLOROPLASTIC"/>
    <property type="match status" value="1"/>
</dbReference>
<keyword evidence="3" id="KW-0602">Photosynthesis</keyword>
<dbReference type="EMBL" id="JHEG04000001">
    <property type="protein sequence ID" value="KAF3888078.1"/>
    <property type="molecule type" value="Genomic_DNA"/>
</dbReference>
<reference evidence="12" key="2">
    <citation type="submission" date="2019-11" db="EMBL/GenBank/DDBJ databases">
        <title>Improved Assembly of Tolypothrix boutellei genome.</title>
        <authorList>
            <person name="Sarangi A.N."/>
            <person name="Mukherjee M."/>
            <person name="Ghosh S."/>
            <person name="Singh D."/>
            <person name="Das A."/>
            <person name="Kant S."/>
            <person name="Prusty A."/>
            <person name="Tripathy S."/>
        </authorList>
    </citation>
    <scope>NUCLEOTIDE SEQUENCE</scope>
    <source>
        <strain evidence="12">VB521301</strain>
    </source>
</reference>
<evidence type="ECO:0000256" key="4">
    <source>
        <dbReference type="ARBA" id="ARBA00022598"/>
    </source>
</evidence>
<evidence type="ECO:0000256" key="8">
    <source>
        <dbReference type="ARBA" id="ARBA00023444"/>
    </source>
</evidence>
<name>A0A8S9T7P2_9CYAN</name>
<accession>A0A8S9T7P2</accession>
<comment type="similarity">
    <text evidence="1">Belongs to the Mg-chelatase subunit H family.</text>
</comment>
<organism evidence="12 13">
    <name type="scientific">Tolypothrix bouteillei VB521301</name>
    <dbReference type="NCBI Taxonomy" id="1479485"/>
    <lineage>
        <taxon>Bacteria</taxon>
        <taxon>Bacillati</taxon>
        <taxon>Cyanobacteriota</taxon>
        <taxon>Cyanophyceae</taxon>
        <taxon>Nostocales</taxon>
        <taxon>Tolypothrichaceae</taxon>
        <taxon>Tolypothrix</taxon>
    </lineage>
</organism>
<evidence type="ECO:0000256" key="3">
    <source>
        <dbReference type="ARBA" id="ARBA00022531"/>
    </source>
</evidence>
<proteinExistence type="inferred from homology"/>
<feature type="domain" description="CobN/magnesium chelatase" evidence="10">
    <location>
        <begin position="806"/>
        <end position="1217"/>
    </location>
</feature>
<dbReference type="PANTHER" id="PTHR44119:SF1">
    <property type="entry name" value="MAGNESIUM-CHELATASE SUBUNIT CHLH, CHLOROPLASTIC"/>
    <property type="match status" value="1"/>
</dbReference>
<dbReference type="InterPro" id="IPR022571">
    <property type="entry name" value="Mg_chelatase_H_N"/>
</dbReference>
<evidence type="ECO:0000259" key="11">
    <source>
        <dbReference type="Pfam" id="PF11965"/>
    </source>
</evidence>
<dbReference type="Pfam" id="PF11965">
    <property type="entry name" value="DUF3479"/>
    <property type="match status" value="1"/>
</dbReference>
<keyword evidence="4 12" id="KW-0436">Ligase</keyword>
<keyword evidence="7" id="KW-0149">Chlorophyll biosynthesis</keyword>
<dbReference type="InterPro" id="IPR011771">
    <property type="entry name" value="BchH"/>
</dbReference>
<keyword evidence="5" id="KW-0547">Nucleotide-binding</keyword>
<sequence length="1238" mass="138131">MKRIVLVAGFESFNADLYRKAAFLATSRVDELDIRVFSDRDITAKRTEVEAALKGADVFFGSLLFDYDEVLWLRDRISSIPIRLVFESALELMSLTKLGAFAIGDKPKGMPKPVKFILDKFSNGREEDKLAGYISFLKIGPKLLKFVPVQKVQDLRNWLIIYGYWNAGGSENVAALFWTLAEKYLGLKVGEIPAPVETPNMGLLHPDYPGYFESPRQYLEWYYKKIGGEGEGDRGRNFSPSPVVGILLYRKHVVTKQPYIPQLIRRFEEAGLIPLPIFINGVEGHVAVRDWMTTDFESQARQQGRVETPSLSPEAVKVDAIVSTIGFPLVGGPAGSMEAGRQVDVAKRILSAKNVPYIVAAPLLIQDIYSWTRQGIGGLQSVVLYALPELDGAIDTVPLGGLVGEEIYLVPERVHRLIGRVKSWINLRQKPASERKIAIILYGFPPGYGAVGTAALLNVPRSLLKLLYALKEQGYTVGDLPEDGEELIRQIKEADELRWGEEKNFSPAPEGNSSLSVSPSSVNVRTLEKWLGYLRTSRIEKQWKSLTGTGIKTYGDEFHIGGVWLGNVWIGVQPPLGLQGDPMRLMFERDLTPHPQYAAFYKWLQNEFQADAVVHFGMHGTVEWLPGSPLGNTGYSWSDILLGDLPNLYIYAANNPSESILAKRRGYGVLISHNVPPYGRAGLYKELVALRDLISEYREDPKKNYLLKEAICKKILDTGLDADCPFEDAKRLGIAFSVENVRMFSDRVFNDYLAKLYEYLQVLENRLFSSGLHVLGEAPGEEELGSYLEAYFGNELQSRKEEEGLIRELLSQTTDELANLLRGLNGEYIPPAPGGDLLRDGAGVLPTGRNIHALDPYRMPSPAACERGREIGQKIIVQHLQEHGAYPETVAVMLWGLDAIKTKGESLGILLELVGAEPVKEGTGRIVRYELKSLAEVGHPRIDVLANLSGIFRDSFVNIIELLDDLFLRAAEAEEPEEQNFIRKHALALKAQGVENVSARLFSNPAGDFGSLVNDRVVDSNWESGDELGDTWKGRNVFSYGRQDKGQARPEVLTQLLQSTSRIVQEIDSVEYGLTDIQEYYANTGGLKKAAEKQRGQKVTTSFVESFSKDTTPRNLDDLLRMEYRTKLLNPKWAEAMASQGSGGAYEISQRMTALIGWGGTADFTDDWVYDQAADTYALDGEMAEKLRQANPEAFRNIVARMLEANGRGFWQASEEKLQKLRELYELTDEQLEGVTTS</sequence>
<dbReference type="GO" id="GO:0016851">
    <property type="term" value="F:magnesium chelatase activity"/>
    <property type="evidence" value="ECO:0007669"/>
    <property type="project" value="UniProtKB-EC"/>
</dbReference>
<dbReference type="EC" id="6.6.1.1" evidence="2"/>